<evidence type="ECO:0000313" key="6">
    <source>
        <dbReference type="Proteomes" id="UP000001072"/>
    </source>
</evidence>
<keyword evidence="2" id="KW-0413">Isomerase</keyword>
<comment type="similarity">
    <text evidence="1">Belongs to the pseudouridine synthase TruD family.</text>
</comment>
<dbReference type="PANTHER" id="PTHR13326">
    <property type="entry name" value="TRNA PSEUDOURIDINE SYNTHASE D"/>
    <property type="match status" value="1"/>
</dbReference>
<dbReference type="InterPro" id="IPR020103">
    <property type="entry name" value="PsdUridine_synth_cat_dom_sf"/>
</dbReference>
<dbReference type="InterPro" id="IPR042214">
    <property type="entry name" value="TruD_catalytic"/>
</dbReference>
<keyword evidence="6" id="KW-1185">Reference proteome</keyword>
<dbReference type="VEuPathDB" id="FungiDB:MELLADRAFT_91467"/>
<evidence type="ECO:0000259" key="4">
    <source>
        <dbReference type="PROSITE" id="PS50984"/>
    </source>
</evidence>
<feature type="compositionally biased region" description="Low complexity" evidence="3">
    <location>
        <begin position="37"/>
        <end position="46"/>
    </location>
</feature>
<feature type="domain" description="TRUD" evidence="4">
    <location>
        <begin position="446"/>
        <end position="683"/>
    </location>
</feature>
<feature type="region of interest" description="Disordered" evidence="3">
    <location>
        <begin position="181"/>
        <end position="254"/>
    </location>
</feature>
<dbReference type="PIRSF" id="PIRSF037016">
    <property type="entry name" value="Pseudouridin_synth_euk_prd"/>
    <property type="match status" value="1"/>
</dbReference>
<accession>F4RZ59</accession>
<proteinExistence type="inferred from homology"/>
<feature type="compositionally biased region" description="Basic and acidic residues" evidence="3">
    <location>
        <begin position="213"/>
        <end position="239"/>
    </location>
</feature>
<dbReference type="GeneID" id="18935919"/>
<protein>
    <recommendedName>
        <fullName evidence="4">TRUD domain-containing protein</fullName>
    </recommendedName>
</protein>
<dbReference type="SUPFAM" id="SSF55120">
    <property type="entry name" value="Pseudouridine synthase"/>
    <property type="match status" value="1"/>
</dbReference>
<sequence length="781" mass="88391">MKSPSTNKKKRSASSTDDRSKQINHKKRKSDQNNQDTIITTEEIPIPNSPDKVLSQVEKETTTPSVPKTLLDQIDMTKPYLSEEQVGIQCYINQHLPSFSAILKHRFTDFLVYEVDRFGEIVRLKEIENPSKDKEVGNTQVSKGPKEVVDVKEWPVDCDEKLIEILGNEKFEELKGFVARGPIGSKRNDDRSKGFKNKRQDGKSDQKSNSNDDVSKADESGPARDEGQQPNELSKEDVSPSKPPQASAPTCLLSDPIDCKEQRKKFHQIFRESFQGRLVTEHKELENGEAVIQIKWSSPGQHQERRLPDTNPAYIHFTLQKTNRETQEALSILSNLLFSKNVSRDFGICGTKDKRSVSCQRVSYKRGRKDIQQVWSTVNRIKKNQKVHGFSERGDKGIRIGDLTYEDHPLKLGDSKGNRFVIILRDVIPAKPTVLKEAVQSLSTSGFLNYFGMQRFGTTAVGTHLIGLSLLKADWDLAIDLIMRKKLGESQDVEHARSVWEQSQDAKATLELMPRRCVAERCILQYFSKKDGLTDKVGALASIPKNLKMMYIHAYQSYIWNHVLSERVRLYGCDKPVVGDLVAVTTGGNDVVEVALDGDDETATTEKDKVPPVKVLNDEAECKSYTIQDVVLPLIGFKIEYPKGTLGQMYLDMMKRDGLDPENLRRGQAEYSMAGAYRKILHMPTDVKFALYEYEDPELPLSFADEDKLIGMKLPEPKEWTSTDEANEDCKKNMALKVEFTLGSSAYATMALREILKSDTGKGAQTKMTDRMRERMAYKES</sequence>
<dbReference type="RefSeq" id="XP_007414358.1">
    <property type="nucleotide sequence ID" value="XM_007414296.1"/>
</dbReference>
<dbReference type="PROSITE" id="PS50984">
    <property type="entry name" value="TRUD"/>
    <property type="match status" value="1"/>
</dbReference>
<dbReference type="GO" id="GO:0001522">
    <property type="term" value="P:pseudouridine synthesis"/>
    <property type="evidence" value="ECO:0007669"/>
    <property type="project" value="InterPro"/>
</dbReference>
<reference evidence="6" key="1">
    <citation type="journal article" date="2011" name="Proc. Natl. Acad. Sci. U.S.A.">
        <title>Obligate biotrophy features unraveled by the genomic analysis of rust fungi.</title>
        <authorList>
            <person name="Duplessis S."/>
            <person name="Cuomo C.A."/>
            <person name="Lin Y.-C."/>
            <person name="Aerts A."/>
            <person name="Tisserant E."/>
            <person name="Veneault-Fourrey C."/>
            <person name="Joly D.L."/>
            <person name="Hacquard S."/>
            <person name="Amselem J."/>
            <person name="Cantarel B.L."/>
            <person name="Chiu R."/>
            <person name="Coutinho P.M."/>
            <person name="Feau N."/>
            <person name="Field M."/>
            <person name="Frey P."/>
            <person name="Gelhaye E."/>
            <person name="Goldberg J."/>
            <person name="Grabherr M.G."/>
            <person name="Kodira C.D."/>
            <person name="Kohler A."/>
            <person name="Kuees U."/>
            <person name="Lindquist E.A."/>
            <person name="Lucas S.M."/>
            <person name="Mago R."/>
            <person name="Mauceli E."/>
            <person name="Morin E."/>
            <person name="Murat C."/>
            <person name="Pangilinan J.L."/>
            <person name="Park R."/>
            <person name="Pearson M."/>
            <person name="Quesneville H."/>
            <person name="Rouhier N."/>
            <person name="Sakthikumar S."/>
            <person name="Salamov A.A."/>
            <person name="Schmutz J."/>
            <person name="Selles B."/>
            <person name="Shapiro H."/>
            <person name="Tanguay P."/>
            <person name="Tuskan G.A."/>
            <person name="Henrissat B."/>
            <person name="Van de Peer Y."/>
            <person name="Rouze P."/>
            <person name="Ellis J.G."/>
            <person name="Dodds P.N."/>
            <person name="Schein J.E."/>
            <person name="Zhong S."/>
            <person name="Hamelin R.C."/>
            <person name="Grigoriev I.V."/>
            <person name="Szabo L.J."/>
            <person name="Martin F."/>
        </authorList>
    </citation>
    <scope>NUCLEOTIDE SEQUENCE [LARGE SCALE GENOMIC DNA]</scope>
    <source>
        <strain evidence="6">98AG31 / pathotype 3-4-7</strain>
    </source>
</reference>
<evidence type="ECO:0000256" key="1">
    <source>
        <dbReference type="ARBA" id="ARBA00007953"/>
    </source>
</evidence>
<dbReference type="FunCoup" id="F4RZ59">
    <property type="interactions" value="691"/>
</dbReference>
<dbReference type="Pfam" id="PF01142">
    <property type="entry name" value="TruD"/>
    <property type="match status" value="1"/>
</dbReference>
<feature type="region of interest" description="Disordered" evidence="3">
    <location>
        <begin position="1"/>
        <end position="64"/>
    </location>
</feature>
<dbReference type="STRING" id="747676.F4RZ59"/>
<dbReference type="OrthoDB" id="447290at2759"/>
<gene>
    <name evidence="5" type="ORF">MELLADRAFT_91467</name>
</gene>
<evidence type="ECO:0000256" key="3">
    <source>
        <dbReference type="SAM" id="MobiDB-lite"/>
    </source>
</evidence>
<dbReference type="GO" id="GO:0005634">
    <property type="term" value="C:nucleus"/>
    <property type="evidence" value="ECO:0007669"/>
    <property type="project" value="TreeGrafter"/>
</dbReference>
<dbReference type="InterPro" id="IPR011760">
    <property type="entry name" value="PsdUridine_synth_TruD_insert"/>
</dbReference>
<dbReference type="Gene3D" id="3.30.2350.20">
    <property type="entry name" value="TruD, catalytic domain"/>
    <property type="match status" value="2"/>
</dbReference>
<dbReference type="SMR" id="F4RZ59"/>
<dbReference type="NCBIfam" id="TIGR00094">
    <property type="entry name" value="tRNA_TruD_broad"/>
    <property type="match status" value="1"/>
</dbReference>
<dbReference type="CDD" id="cd02576">
    <property type="entry name" value="PseudoU_synth_ScPUS7"/>
    <property type="match status" value="1"/>
</dbReference>
<dbReference type="eggNOG" id="KOG2339">
    <property type="taxonomic scope" value="Eukaryota"/>
</dbReference>
<dbReference type="GO" id="GO:0009982">
    <property type="term" value="F:pseudouridine synthase activity"/>
    <property type="evidence" value="ECO:0007669"/>
    <property type="project" value="InterPro"/>
</dbReference>
<dbReference type="PANTHER" id="PTHR13326:SF21">
    <property type="entry name" value="PSEUDOURIDYLATE SYNTHASE PUS7L"/>
    <property type="match status" value="1"/>
</dbReference>
<feature type="compositionally biased region" description="Basic and acidic residues" evidence="3">
    <location>
        <begin position="186"/>
        <end position="206"/>
    </location>
</feature>
<dbReference type="InterPro" id="IPR001656">
    <property type="entry name" value="PsdUridine_synth_TruD"/>
</dbReference>
<dbReference type="AlphaFoldDB" id="F4RZ59"/>
<dbReference type="GO" id="GO:0003723">
    <property type="term" value="F:RNA binding"/>
    <property type="evidence" value="ECO:0007669"/>
    <property type="project" value="InterPro"/>
</dbReference>
<dbReference type="KEGG" id="mlr:MELLADRAFT_91467"/>
<dbReference type="HOGENOM" id="CLU_005281_0_2_1"/>
<organism evidence="6">
    <name type="scientific">Melampsora larici-populina (strain 98AG31 / pathotype 3-4-7)</name>
    <name type="common">Poplar leaf rust fungus</name>
    <dbReference type="NCBI Taxonomy" id="747676"/>
    <lineage>
        <taxon>Eukaryota</taxon>
        <taxon>Fungi</taxon>
        <taxon>Dikarya</taxon>
        <taxon>Basidiomycota</taxon>
        <taxon>Pucciniomycotina</taxon>
        <taxon>Pucciniomycetes</taxon>
        <taxon>Pucciniales</taxon>
        <taxon>Melampsoraceae</taxon>
        <taxon>Melampsora</taxon>
    </lineage>
</organism>
<evidence type="ECO:0000313" key="5">
    <source>
        <dbReference type="EMBL" id="EGG02373.1"/>
    </source>
</evidence>
<dbReference type="EMBL" id="GL883131">
    <property type="protein sequence ID" value="EGG02373.1"/>
    <property type="molecule type" value="Genomic_DNA"/>
</dbReference>
<name>F4RZ59_MELLP</name>
<evidence type="ECO:0000256" key="2">
    <source>
        <dbReference type="ARBA" id="ARBA00023235"/>
    </source>
</evidence>
<dbReference type="Proteomes" id="UP000001072">
    <property type="component" value="Unassembled WGS sequence"/>
</dbReference>
<dbReference type="InParanoid" id="F4RZ59"/>